<proteinExistence type="predicted"/>
<evidence type="ECO:0000313" key="2">
    <source>
        <dbReference type="EMBL" id="MEN3931032.1"/>
    </source>
</evidence>
<dbReference type="InterPro" id="IPR004360">
    <property type="entry name" value="Glyas_Fos-R_dOase_dom"/>
</dbReference>
<dbReference type="SUPFAM" id="SSF54593">
    <property type="entry name" value="Glyoxalase/Bleomycin resistance protein/Dihydroxybiphenyl dioxygenase"/>
    <property type="match status" value="1"/>
</dbReference>
<protein>
    <submittedName>
        <fullName evidence="2">VOC family protein</fullName>
    </submittedName>
</protein>
<evidence type="ECO:0000259" key="1">
    <source>
        <dbReference type="PROSITE" id="PS51819"/>
    </source>
</evidence>
<keyword evidence="3" id="KW-1185">Reference proteome</keyword>
<name>A0ABV0BJ51_9HYPH</name>
<organism evidence="2 3">
    <name type="scientific">Hohaiivirga grylli</name>
    <dbReference type="NCBI Taxonomy" id="3133970"/>
    <lineage>
        <taxon>Bacteria</taxon>
        <taxon>Pseudomonadati</taxon>
        <taxon>Pseudomonadota</taxon>
        <taxon>Alphaproteobacteria</taxon>
        <taxon>Hyphomicrobiales</taxon>
        <taxon>Methylobacteriaceae</taxon>
        <taxon>Hohaiivirga</taxon>
    </lineage>
</organism>
<dbReference type="Proteomes" id="UP001418637">
    <property type="component" value="Unassembled WGS sequence"/>
</dbReference>
<dbReference type="RefSeq" id="WP_346337073.1">
    <property type="nucleotide sequence ID" value="NZ_JBBYXI010000003.1"/>
</dbReference>
<dbReference type="PIRSF" id="PIRSF039020">
    <property type="entry name" value="EhpR"/>
    <property type="match status" value="1"/>
</dbReference>
<accession>A0ABV0BJ51</accession>
<dbReference type="Pfam" id="PF00903">
    <property type="entry name" value="Glyoxalase"/>
    <property type="match status" value="1"/>
</dbReference>
<dbReference type="EMBL" id="JBBYXI010000003">
    <property type="protein sequence ID" value="MEN3931032.1"/>
    <property type="molecule type" value="Genomic_DNA"/>
</dbReference>
<gene>
    <name evidence="2" type="ORF">WJT86_08175</name>
</gene>
<dbReference type="InterPro" id="IPR026275">
    <property type="entry name" value="Glyoxalase/dOase/EhpR"/>
</dbReference>
<reference evidence="2 3" key="1">
    <citation type="submission" date="2024-04" db="EMBL/GenBank/DDBJ databases">
        <title>A novel species isolated from cricket.</title>
        <authorList>
            <person name="Wang H.-C."/>
        </authorList>
    </citation>
    <scope>NUCLEOTIDE SEQUENCE [LARGE SCALE GENOMIC DNA]</scope>
    <source>
        <strain evidence="2 3">WL0021</strain>
    </source>
</reference>
<dbReference type="InterPro" id="IPR037523">
    <property type="entry name" value="VOC_core"/>
</dbReference>
<dbReference type="PROSITE" id="PS51819">
    <property type="entry name" value="VOC"/>
    <property type="match status" value="1"/>
</dbReference>
<evidence type="ECO:0000313" key="3">
    <source>
        <dbReference type="Proteomes" id="UP001418637"/>
    </source>
</evidence>
<comment type="caution">
    <text evidence="2">The sequence shown here is derived from an EMBL/GenBank/DDBJ whole genome shotgun (WGS) entry which is preliminary data.</text>
</comment>
<sequence>MKSRNRQLYPGEKEPPVKDKYSLILYVDNVEVSASFYSSILKHEPLERFKDFAVFGLQDGFIIGLQSKHAIEPTPQKFVGGFELSYSDVTTDEVDDIYKEWCNLGIEFALKPTTLEFGYTFVAVDPDGHRLRICATDTSNIE</sequence>
<feature type="domain" description="VOC" evidence="1">
    <location>
        <begin position="18"/>
        <end position="136"/>
    </location>
</feature>
<dbReference type="InterPro" id="IPR029068">
    <property type="entry name" value="Glyas_Bleomycin-R_OHBP_Dase"/>
</dbReference>
<dbReference type="Gene3D" id="3.10.180.10">
    <property type="entry name" value="2,3-Dihydroxybiphenyl 1,2-Dioxygenase, domain 1"/>
    <property type="match status" value="1"/>
</dbReference>